<gene>
    <name evidence="2" type="ORF">MRATA1EN1_LOCUS6597</name>
</gene>
<name>A0ABN8Y7T6_RANTA</name>
<evidence type="ECO:0000313" key="3">
    <source>
        <dbReference type="Proteomes" id="UP001176941"/>
    </source>
</evidence>
<protein>
    <submittedName>
        <fullName evidence="2">Uncharacterized protein</fullName>
    </submittedName>
</protein>
<accession>A0ABN8Y7T6</accession>
<evidence type="ECO:0000313" key="2">
    <source>
        <dbReference type="EMBL" id="CAI9157635.1"/>
    </source>
</evidence>
<dbReference type="EMBL" id="OX459952">
    <property type="protein sequence ID" value="CAI9157635.1"/>
    <property type="molecule type" value="Genomic_DNA"/>
</dbReference>
<reference evidence="2" key="1">
    <citation type="submission" date="2023-04" db="EMBL/GenBank/DDBJ databases">
        <authorList>
            <consortium name="ELIXIR-Norway"/>
        </authorList>
    </citation>
    <scope>NUCLEOTIDE SEQUENCE [LARGE SCALE GENOMIC DNA]</scope>
</reference>
<dbReference type="Proteomes" id="UP001176941">
    <property type="component" value="Chromosome 16"/>
</dbReference>
<feature type="region of interest" description="Disordered" evidence="1">
    <location>
        <begin position="136"/>
        <end position="184"/>
    </location>
</feature>
<sequence>MRPLSNYSTSQPLSVISIRLGGCRSLAPRVKRSRTGEECAQWLGAGAGGLPPRRAGSALHTNRALASQRAGRTELNPANLCTSPGSAIPACASPTSRSGLIRRARPARTCRARGGSGQLGCAVLYASVGERQGVVCSEPRGSPSGIYAPSRSQATRRGQENRPDFSNPVVRTQNSGPVEAAAPF</sequence>
<proteinExistence type="predicted"/>
<evidence type="ECO:0000256" key="1">
    <source>
        <dbReference type="SAM" id="MobiDB-lite"/>
    </source>
</evidence>
<keyword evidence="3" id="KW-1185">Reference proteome</keyword>
<organism evidence="2 3">
    <name type="scientific">Rangifer tarandus platyrhynchus</name>
    <name type="common">Svalbard reindeer</name>
    <dbReference type="NCBI Taxonomy" id="3082113"/>
    <lineage>
        <taxon>Eukaryota</taxon>
        <taxon>Metazoa</taxon>
        <taxon>Chordata</taxon>
        <taxon>Craniata</taxon>
        <taxon>Vertebrata</taxon>
        <taxon>Euteleostomi</taxon>
        <taxon>Mammalia</taxon>
        <taxon>Eutheria</taxon>
        <taxon>Laurasiatheria</taxon>
        <taxon>Artiodactyla</taxon>
        <taxon>Ruminantia</taxon>
        <taxon>Pecora</taxon>
        <taxon>Cervidae</taxon>
        <taxon>Odocoileinae</taxon>
        <taxon>Rangifer</taxon>
    </lineage>
</organism>